<dbReference type="PaxDb" id="65489-OBART05G15340.1"/>
<dbReference type="HOGENOM" id="CLU_153466_0_0_1"/>
<dbReference type="AlphaFoldDB" id="A0A0D3G799"/>
<feature type="region of interest" description="Disordered" evidence="1">
    <location>
        <begin position="52"/>
        <end position="113"/>
    </location>
</feature>
<organism evidence="2">
    <name type="scientific">Oryza barthii</name>
    <dbReference type="NCBI Taxonomy" id="65489"/>
    <lineage>
        <taxon>Eukaryota</taxon>
        <taxon>Viridiplantae</taxon>
        <taxon>Streptophyta</taxon>
        <taxon>Embryophyta</taxon>
        <taxon>Tracheophyta</taxon>
        <taxon>Spermatophyta</taxon>
        <taxon>Magnoliopsida</taxon>
        <taxon>Liliopsida</taxon>
        <taxon>Poales</taxon>
        <taxon>Poaceae</taxon>
        <taxon>BOP clade</taxon>
        <taxon>Oryzoideae</taxon>
        <taxon>Oryzeae</taxon>
        <taxon>Oryzinae</taxon>
        <taxon>Oryza</taxon>
    </lineage>
</organism>
<accession>A0A0D3G799</accession>
<protein>
    <submittedName>
        <fullName evidence="2">Uncharacterized protein</fullName>
    </submittedName>
</protein>
<feature type="compositionally biased region" description="Low complexity" evidence="1">
    <location>
        <begin position="67"/>
        <end position="78"/>
    </location>
</feature>
<evidence type="ECO:0000313" key="3">
    <source>
        <dbReference type="Proteomes" id="UP000026960"/>
    </source>
</evidence>
<reference evidence="2" key="1">
    <citation type="journal article" date="2009" name="Rice">
        <title>De Novo Next Generation Sequencing of Plant Genomes.</title>
        <authorList>
            <person name="Rounsley S."/>
            <person name="Marri P.R."/>
            <person name="Yu Y."/>
            <person name="He R."/>
            <person name="Sisneros N."/>
            <person name="Goicoechea J.L."/>
            <person name="Lee S.J."/>
            <person name="Angelova A."/>
            <person name="Kudrna D."/>
            <person name="Luo M."/>
            <person name="Affourtit J."/>
            <person name="Desany B."/>
            <person name="Knight J."/>
            <person name="Niazi F."/>
            <person name="Egholm M."/>
            <person name="Wing R.A."/>
        </authorList>
    </citation>
    <scope>NUCLEOTIDE SEQUENCE [LARGE SCALE GENOMIC DNA]</scope>
    <source>
        <strain evidence="2">cv. IRGC 105608</strain>
    </source>
</reference>
<evidence type="ECO:0000313" key="2">
    <source>
        <dbReference type="EnsemblPlants" id="OBART05G15340.1"/>
    </source>
</evidence>
<evidence type="ECO:0000256" key="1">
    <source>
        <dbReference type="SAM" id="MobiDB-lite"/>
    </source>
</evidence>
<dbReference type="Gramene" id="OBART05G15340.1">
    <property type="protein sequence ID" value="OBART05G15340.1"/>
    <property type="gene ID" value="OBART05G15340"/>
</dbReference>
<sequence>MALAETMMAQSDTSMHGQRAVMEFADSAWPCPDLPPYPFLNPPRQIWPELAQRQRPARRDNDNSGRATQVTSAQVTTVGDWRQEVNAGDGKEAALADIVGGQRGDDKKGDDDSVPQRAVFKSFLVKTMSWFSLRSQGKVASVLIVTLLPGDVV</sequence>
<dbReference type="EnsemblPlants" id="OBART05G15340.1">
    <property type="protein sequence ID" value="OBART05G15340.1"/>
    <property type="gene ID" value="OBART05G15340"/>
</dbReference>
<proteinExistence type="predicted"/>
<name>A0A0D3G799_9ORYZ</name>
<dbReference type="Proteomes" id="UP000026960">
    <property type="component" value="Chromosome 5"/>
</dbReference>
<keyword evidence="3" id="KW-1185">Reference proteome</keyword>
<reference evidence="2" key="2">
    <citation type="submission" date="2015-03" db="UniProtKB">
        <authorList>
            <consortium name="EnsemblPlants"/>
        </authorList>
    </citation>
    <scope>IDENTIFICATION</scope>
</reference>